<keyword evidence="1" id="KW-0812">Transmembrane</keyword>
<dbReference type="GO" id="GO:0003676">
    <property type="term" value="F:nucleic acid binding"/>
    <property type="evidence" value="ECO:0007669"/>
    <property type="project" value="InterPro"/>
</dbReference>
<organism evidence="3 4">
    <name type="scientific">Dipteronia sinensis</name>
    <dbReference type="NCBI Taxonomy" id="43782"/>
    <lineage>
        <taxon>Eukaryota</taxon>
        <taxon>Viridiplantae</taxon>
        <taxon>Streptophyta</taxon>
        <taxon>Embryophyta</taxon>
        <taxon>Tracheophyta</taxon>
        <taxon>Spermatophyta</taxon>
        <taxon>Magnoliopsida</taxon>
        <taxon>eudicotyledons</taxon>
        <taxon>Gunneridae</taxon>
        <taxon>Pentapetalae</taxon>
        <taxon>rosids</taxon>
        <taxon>malvids</taxon>
        <taxon>Sapindales</taxon>
        <taxon>Sapindaceae</taxon>
        <taxon>Hippocastanoideae</taxon>
        <taxon>Acereae</taxon>
        <taxon>Dipteronia</taxon>
    </lineage>
</organism>
<gene>
    <name evidence="3" type="ORF">Dsin_014843</name>
</gene>
<evidence type="ECO:0000259" key="2">
    <source>
        <dbReference type="PROSITE" id="PS50878"/>
    </source>
</evidence>
<protein>
    <recommendedName>
        <fullName evidence="2">Reverse transcriptase domain-containing protein</fullName>
    </recommendedName>
</protein>
<reference evidence="3" key="1">
    <citation type="journal article" date="2023" name="Plant J.">
        <title>Genome sequences and population genomics provide insights into the demographic history, inbreeding, and mutation load of two 'living fossil' tree species of Dipteronia.</title>
        <authorList>
            <person name="Feng Y."/>
            <person name="Comes H.P."/>
            <person name="Chen J."/>
            <person name="Zhu S."/>
            <person name="Lu R."/>
            <person name="Zhang X."/>
            <person name="Li P."/>
            <person name="Qiu J."/>
            <person name="Olsen K.M."/>
            <person name="Qiu Y."/>
        </authorList>
    </citation>
    <scope>NUCLEOTIDE SEQUENCE</scope>
    <source>
        <strain evidence="3">NBL</strain>
    </source>
</reference>
<dbReference type="Pfam" id="PF00078">
    <property type="entry name" value="RVT_1"/>
    <property type="match status" value="1"/>
</dbReference>
<dbReference type="Gene3D" id="3.30.420.10">
    <property type="entry name" value="Ribonuclease H-like superfamily/Ribonuclease H"/>
    <property type="match status" value="1"/>
</dbReference>
<keyword evidence="1" id="KW-0472">Membrane</keyword>
<comment type="caution">
    <text evidence="3">The sequence shown here is derived from an EMBL/GenBank/DDBJ whole genome shotgun (WGS) entry which is preliminary data.</text>
</comment>
<evidence type="ECO:0000313" key="4">
    <source>
        <dbReference type="Proteomes" id="UP001281410"/>
    </source>
</evidence>
<evidence type="ECO:0000256" key="1">
    <source>
        <dbReference type="SAM" id="Phobius"/>
    </source>
</evidence>
<proteinExistence type="predicted"/>
<feature type="domain" description="Reverse transcriptase" evidence="2">
    <location>
        <begin position="1"/>
        <end position="100"/>
    </location>
</feature>
<evidence type="ECO:0000313" key="3">
    <source>
        <dbReference type="EMBL" id="KAK3220873.1"/>
    </source>
</evidence>
<keyword evidence="4" id="KW-1185">Reference proteome</keyword>
<dbReference type="PROSITE" id="PS50878">
    <property type="entry name" value="RT_POL"/>
    <property type="match status" value="1"/>
</dbReference>
<dbReference type="InterPro" id="IPR053151">
    <property type="entry name" value="RNase_H-like"/>
</dbReference>
<dbReference type="GO" id="GO:0004523">
    <property type="term" value="F:RNA-DNA hybrid ribonuclease activity"/>
    <property type="evidence" value="ECO:0007669"/>
    <property type="project" value="InterPro"/>
</dbReference>
<feature type="transmembrane region" description="Helical" evidence="1">
    <location>
        <begin position="399"/>
        <end position="416"/>
    </location>
</feature>
<accession>A0AAE0AMQ6</accession>
<dbReference type="InterPro" id="IPR012337">
    <property type="entry name" value="RNaseH-like_sf"/>
</dbReference>
<dbReference type="InterPro" id="IPR000477">
    <property type="entry name" value="RT_dom"/>
</dbReference>
<dbReference type="CDD" id="cd06222">
    <property type="entry name" value="RNase_H_like"/>
    <property type="match status" value="1"/>
</dbReference>
<sequence>MVGDPLSPFLFNMVVESLSCYLKKAFELNLLKEASLGNDEVHISHLQFADDTILFLELNMEYLVNRKRILRCFEMASGFKINFHKSCVVKVGKNWLRRRIGQPLLNCLHWEWTVPTTASHFAKALSSLFSVGSTTVNVIRKGLKVVVGRGTRASLWKDAWNGTLSLMVAYLRMFALAVKKEGTIDEFGRWREEEWDWEVQFRRRIFDWEVDQWVAWWFKYHGSGSTKPITIMMENLEKVCIDVKPPKSSTVEAWSLPQNDALKFNVDGATNGEWCRAGIGGALRNSNGEVLCSFSAYVGAQDAISAEFLAFHKACRLCVDRGVFTGRKIEVVSDSRKAVSWVNEEGYDNLQHLNLIYDIRVMLVSLGNASVIFNPRNSHSMADALAKKGLWLSKDSVEWGVPFCFVFVLFLLICACW</sequence>
<dbReference type="PANTHER" id="PTHR47723">
    <property type="entry name" value="OS05G0353850 PROTEIN"/>
    <property type="match status" value="1"/>
</dbReference>
<dbReference type="EMBL" id="JANJYJ010000004">
    <property type="protein sequence ID" value="KAK3220873.1"/>
    <property type="molecule type" value="Genomic_DNA"/>
</dbReference>
<dbReference type="InterPro" id="IPR036397">
    <property type="entry name" value="RNaseH_sf"/>
</dbReference>
<dbReference type="AlphaFoldDB" id="A0AAE0AMQ6"/>
<name>A0AAE0AMQ6_9ROSI</name>
<dbReference type="PANTHER" id="PTHR47723:SF22">
    <property type="entry name" value="RNASE H TYPE-1 DOMAIN-CONTAINING PROTEIN"/>
    <property type="match status" value="1"/>
</dbReference>
<keyword evidence="1" id="KW-1133">Transmembrane helix</keyword>
<dbReference type="Proteomes" id="UP001281410">
    <property type="component" value="Unassembled WGS sequence"/>
</dbReference>
<dbReference type="InterPro" id="IPR044730">
    <property type="entry name" value="RNase_H-like_dom_plant"/>
</dbReference>
<dbReference type="SUPFAM" id="SSF53098">
    <property type="entry name" value="Ribonuclease H-like"/>
    <property type="match status" value="1"/>
</dbReference>
<dbReference type="Pfam" id="PF13456">
    <property type="entry name" value="RVT_3"/>
    <property type="match status" value="1"/>
</dbReference>
<dbReference type="InterPro" id="IPR002156">
    <property type="entry name" value="RNaseH_domain"/>
</dbReference>